<keyword evidence="3" id="KW-1185">Reference proteome</keyword>
<dbReference type="EMBL" id="CP121464">
    <property type="protein sequence ID" value="WFR81431.1"/>
    <property type="molecule type" value="Genomic_DNA"/>
</dbReference>
<organism evidence="2 3">
    <name type="scientific">Janthinobacterium rivuli</name>
    <dbReference type="NCBI Taxonomy" id="2751478"/>
    <lineage>
        <taxon>Bacteria</taxon>
        <taxon>Pseudomonadati</taxon>
        <taxon>Pseudomonadota</taxon>
        <taxon>Betaproteobacteria</taxon>
        <taxon>Burkholderiales</taxon>
        <taxon>Oxalobacteraceae</taxon>
        <taxon>Janthinobacterium</taxon>
    </lineage>
</organism>
<keyword evidence="1" id="KW-1133">Transmembrane helix</keyword>
<protein>
    <recommendedName>
        <fullName evidence="4">RiboL-PSP-HEPN domain-containing protein</fullName>
    </recommendedName>
</protein>
<feature type="transmembrane region" description="Helical" evidence="1">
    <location>
        <begin position="134"/>
        <end position="152"/>
    </location>
</feature>
<sequence length="282" mass="31588">MKQSWSTDKLIWSYIGVLIAVSVTSCSWGLLAPLLRLNENQILYLFSTSAQVIAAIYGLTLTGFLFFRNELNREAAEDETLVEAIEQLKSRYFSLLVFITVIVGITLLLSNAAISYEADARANVITLLINAGQSFLAVSFVAIAAFVFDVIAPQRIQKASQKLKDELDPTTKRELRGSLESFLTNYNRIESLLIDAGSLYQAEPISNYESRVPRRMSNARLAEILVRSERIDKTLFDRLRELITLRNAIIHGAEPVVSKEIVDMSAQVLRDLQVALESEAPR</sequence>
<keyword evidence="1" id="KW-0472">Membrane</keyword>
<evidence type="ECO:0000313" key="3">
    <source>
        <dbReference type="Proteomes" id="UP001219584"/>
    </source>
</evidence>
<dbReference type="Proteomes" id="UP001219584">
    <property type="component" value="Chromosome"/>
</dbReference>
<keyword evidence="1" id="KW-0812">Transmembrane</keyword>
<accession>A0ABY8I921</accession>
<evidence type="ECO:0000256" key="1">
    <source>
        <dbReference type="SAM" id="Phobius"/>
    </source>
</evidence>
<name>A0ABY8I921_9BURK</name>
<gene>
    <name evidence="2" type="ORF">P9875_09795</name>
</gene>
<feature type="transmembrane region" description="Helical" evidence="1">
    <location>
        <begin position="12"/>
        <end position="31"/>
    </location>
</feature>
<proteinExistence type="predicted"/>
<evidence type="ECO:0000313" key="2">
    <source>
        <dbReference type="EMBL" id="WFR81431.1"/>
    </source>
</evidence>
<evidence type="ECO:0008006" key="4">
    <source>
        <dbReference type="Google" id="ProtNLM"/>
    </source>
</evidence>
<feature type="transmembrane region" description="Helical" evidence="1">
    <location>
        <begin position="92"/>
        <end position="114"/>
    </location>
</feature>
<feature type="transmembrane region" description="Helical" evidence="1">
    <location>
        <begin position="43"/>
        <end position="67"/>
    </location>
</feature>
<dbReference type="PROSITE" id="PS51257">
    <property type="entry name" value="PROKAR_LIPOPROTEIN"/>
    <property type="match status" value="1"/>
</dbReference>
<reference evidence="2 3" key="1">
    <citation type="submission" date="2023-04" db="EMBL/GenBank/DDBJ databases">
        <title>Nanopore sequencing of Janthinobacterium from water.</title>
        <authorList>
            <person name="Ciuchcinski K."/>
            <person name="Rokowska A."/>
            <person name="Dziewit L."/>
        </authorList>
    </citation>
    <scope>NUCLEOTIDE SEQUENCE [LARGE SCALE GENOMIC DNA]</scope>
    <source>
        <strain evidence="2 3">DEMB2</strain>
    </source>
</reference>
<dbReference type="RefSeq" id="WP_278318260.1">
    <property type="nucleotide sequence ID" value="NZ_CP121464.1"/>
</dbReference>